<comment type="caution">
    <text evidence="9">The sequence shown here is derived from an EMBL/GenBank/DDBJ whole genome shotgun (WGS) entry which is preliminary data.</text>
</comment>
<dbReference type="PANTHER" id="PTHR35272:SF3">
    <property type="entry name" value="THIOL:DISULFIDE INTERCHANGE PROTEIN DSBC"/>
    <property type="match status" value="1"/>
</dbReference>
<evidence type="ECO:0000313" key="10">
    <source>
        <dbReference type="Proteomes" id="UP001500547"/>
    </source>
</evidence>
<gene>
    <name evidence="9" type="ORF">GCM10025770_13190</name>
</gene>
<keyword evidence="5" id="KW-1015">Disulfide bond</keyword>
<evidence type="ECO:0000256" key="5">
    <source>
        <dbReference type="ARBA" id="ARBA00023157"/>
    </source>
</evidence>
<evidence type="ECO:0000256" key="7">
    <source>
        <dbReference type="RuleBase" id="RU364038"/>
    </source>
</evidence>
<evidence type="ECO:0000313" key="9">
    <source>
        <dbReference type="EMBL" id="GAA5162472.1"/>
    </source>
</evidence>
<keyword evidence="6 7" id="KW-0676">Redox-active center</keyword>
<dbReference type="SUPFAM" id="SSF54423">
    <property type="entry name" value="DsbC/DsbG N-terminal domain-like"/>
    <property type="match status" value="1"/>
</dbReference>
<protein>
    <recommendedName>
        <fullName evidence="7">Thiol:disulfide interchange protein</fullName>
    </recommendedName>
</protein>
<feature type="chain" id="PRO_5045000963" description="Thiol:disulfide interchange protein" evidence="7">
    <location>
        <begin position="25"/>
        <end position="254"/>
    </location>
</feature>
<dbReference type="Gene3D" id="3.10.450.70">
    <property type="entry name" value="Disulphide bond isomerase, DsbC/G, N-terminal"/>
    <property type="match status" value="1"/>
</dbReference>
<dbReference type="EMBL" id="BAABLD010000007">
    <property type="protein sequence ID" value="GAA5162472.1"/>
    <property type="molecule type" value="Genomic_DNA"/>
</dbReference>
<reference evidence="10" key="1">
    <citation type="journal article" date="2019" name="Int. J. Syst. Evol. Microbiol.">
        <title>The Global Catalogue of Microorganisms (GCM) 10K type strain sequencing project: providing services to taxonomists for standard genome sequencing and annotation.</title>
        <authorList>
            <consortium name="The Broad Institute Genomics Platform"/>
            <consortium name="The Broad Institute Genome Sequencing Center for Infectious Disease"/>
            <person name="Wu L."/>
            <person name="Ma J."/>
        </authorList>
    </citation>
    <scope>NUCLEOTIDE SEQUENCE [LARGE SCALE GENOMIC DNA]</scope>
    <source>
        <strain evidence="10">JCM 18715</strain>
    </source>
</reference>
<comment type="similarity">
    <text evidence="2 7">Belongs to the thioredoxin family. DsbC subfamily.</text>
</comment>
<proteinExistence type="inferred from homology"/>
<dbReference type="InterPro" id="IPR009094">
    <property type="entry name" value="DiS-bond_isomerase_DsbC/G_N_sf"/>
</dbReference>
<dbReference type="InterPro" id="IPR051470">
    <property type="entry name" value="Thiol:disulfide_interchange"/>
</dbReference>
<dbReference type="InterPro" id="IPR033954">
    <property type="entry name" value="DiS-bond_Isoase_DsbC/G"/>
</dbReference>
<dbReference type="InterPro" id="IPR018950">
    <property type="entry name" value="DiS-bond_isomerase_DsbC/G_N"/>
</dbReference>
<dbReference type="Pfam" id="PF13098">
    <property type="entry name" value="Thioredoxin_2"/>
    <property type="match status" value="1"/>
</dbReference>
<dbReference type="PROSITE" id="PS51352">
    <property type="entry name" value="THIOREDOXIN_2"/>
    <property type="match status" value="1"/>
</dbReference>
<comment type="function">
    <text evidence="7">Required for disulfide bond formation in some periplasmic proteins. Acts by transferring its disulfide bond to other proteins and is reduced in the process.</text>
</comment>
<evidence type="ECO:0000256" key="6">
    <source>
        <dbReference type="ARBA" id="ARBA00023284"/>
    </source>
</evidence>
<evidence type="ECO:0000256" key="2">
    <source>
        <dbReference type="ARBA" id="ARBA00009813"/>
    </source>
</evidence>
<keyword evidence="3 7" id="KW-0732">Signal</keyword>
<dbReference type="InterPro" id="IPR012336">
    <property type="entry name" value="Thioredoxin-like_fold"/>
</dbReference>
<dbReference type="PANTHER" id="PTHR35272">
    <property type="entry name" value="THIOL:DISULFIDE INTERCHANGE PROTEIN DSBC-RELATED"/>
    <property type="match status" value="1"/>
</dbReference>
<dbReference type="InterPro" id="IPR036249">
    <property type="entry name" value="Thioredoxin-like_sf"/>
</dbReference>
<dbReference type="CDD" id="cd03020">
    <property type="entry name" value="DsbA_DsbC_DsbG"/>
    <property type="match status" value="1"/>
</dbReference>
<organism evidence="9 10">
    <name type="scientific">Viridibacterium curvum</name>
    <dbReference type="NCBI Taxonomy" id="1101404"/>
    <lineage>
        <taxon>Bacteria</taxon>
        <taxon>Pseudomonadati</taxon>
        <taxon>Pseudomonadota</taxon>
        <taxon>Betaproteobacteria</taxon>
        <taxon>Rhodocyclales</taxon>
        <taxon>Rhodocyclaceae</taxon>
        <taxon>Viridibacterium</taxon>
    </lineage>
</organism>
<dbReference type="Gene3D" id="3.40.30.10">
    <property type="entry name" value="Glutaredoxin"/>
    <property type="match status" value="1"/>
</dbReference>
<dbReference type="RefSeq" id="WP_345532087.1">
    <property type="nucleotide sequence ID" value="NZ_BAABLD010000007.1"/>
</dbReference>
<keyword evidence="10" id="KW-1185">Reference proteome</keyword>
<evidence type="ECO:0000259" key="8">
    <source>
        <dbReference type="PROSITE" id="PS51352"/>
    </source>
</evidence>
<comment type="subcellular location">
    <subcellularLocation>
        <location evidence="1 7">Periplasm</location>
    </subcellularLocation>
</comment>
<dbReference type="SUPFAM" id="SSF52833">
    <property type="entry name" value="Thioredoxin-like"/>
    <property type="match status" value="1"/>
</dbReference>
<feature type="domain" description="Thioredoxin" evidence="8">
    <location>
        <begin position="81"/>
        <end position="249"/>
    </location>
</feature>
<evidence type="ECO:0000256" key="3">
    <source>
        <dbReference type="ARBA" id="ARBA00022729"/>
    </source>
</evidence>
<feature type="signal peptide" evidence="7">
    <location>
        <begin position="1"/>
        <end position="24"/>
    </location>
</feature>
<sequence>MKSKTWRALLAAISVAVSMPAAMADTKKPLTPQEQEIRKAVEQVVSNPDVIDSVTKTSYGNFYEVVLTNGDILYVEPNGGFLISGSLVDIKAKRNVTADRLKELSQINFADLPLANAIKQVKGNGKRVLVTFEDPNCSYCKKLARDLVNIKDTTVYTFLIPILAEDSKKKSEAIWCSQDRAKAWNDWMVDNKMPVGGTKACDTPIAKNMDLQKRFRINGTPTMFLVDGSRLGGYVQPAELERSITEATDKVAKK</sequence>
<evidence type="ECO:0000256" key="4">
    <source>
        <dbReference type="ARBA" id="ARBA00022764"/>
    </source>
</evidence>
<dbReference type="Pfam" id="PF10411">
    <property type="entry name" value="DsbC_N"/>
    <property type="match status" value="1"/>
</dbReference>
<evidence type="ECO:0000256" key="1">
    <source>
        <dbReference type="ARBA" id="ARBA00004418"/>
    </source>
</evidence>
<accession>A0ABP9QJ38</accession>
<keyword evidence="4 7" id="KW-0574">Periplasm</keyword>
<dbReference type="Proteomes" id="UP001500547">
    <property type="component" value="Unassembled WGS sequence"/>
</dbReference>
<dbReference type="InterPro" id="IPR013766">
    <property type="entry name" value="Thioredoxin_domain"/>
</dbReference>
<name>A0ABP9QJ38_9RHOO</name>